<feature type="region of interest" description="Disordered" evidence="1">
    <location>
        <begin position="1"/>
        <end position="28"/>
    </location>
</feature>
<dbReference type="KEGG" id="src:M271_25985"/>
<proteinExistence type="predicted"/>
<dbReference type="EMBL" id="QYCY01000001">
    <property type="protein sequence ID" value="RLV80231.1"/>
    <property type="molecule type" value="Genomic_DNA"/>
</dbReference>
<dbReference type="Proteomes" id="UP000281594">
    <property type="component" value="Unassembled WGS sequence"/>
</dbReference>
<protein>
    <submittedName>
        <fullName evidence="2">Uncharacterized protein</fullName>
    </submittedName>
</protein>
<evidence type="ECO:0000313" key="2">
    <source>
        <dbReference type="EMBL" id="RLV80231.1"/>
    </source>
</evidence>
<feature type="region of interest" description="Disordered" evidence="1">
    <location>
        <begin position="61"/>
        <end position="86"/>
    </location>
</feature>
<dbReference type="AlphaFoldDB" id="A0A0A0NQD6"/>
<accession>A0A0A0NQD6</accession>
<sequence>MSESTVSVSERLVAAEPPAGAGTGGRRLAPAFGDVQSMLRHPDTLADPVLLKRAVAANSAGGRDLDGWAGRGGAGRGGADKNGTAP</sequence>
<dbReference type="HOGENOM" id="CLU_2496645_0_0_11"/>
<feature type="compositionally biased region" description="Low complexity" evidence="1">
    <location>
        <begin position="14"/>
        <end position="28"/>
    </location>
</feature>
<comment type="caution">
    <text evidence="2">The sequence shown here is derived from an EMBL/GenBank/DDBJ whole genome shotgun (WGS) entry which is preliminary data.</text>
</comment>
<evidence type="ECO:0000313" key="3">
    <source>
        <dbReference type="Proteomes" id="UP000281594"/>
    </source>
</evidence>
<gene>
    <name evidence="2" type="ORF">D3C57_117640</name>
</gene>
<evidence type="ECO:0000256" key="1">
    <source>
        <dbReference type="SAM" id="MobiDB-lite"/>
    </source>
</evidence>
<dbReference type="RefSeq" id="WP_020870129.1">
    <property type="nucleotide sequence ID" value="NZ_QYCY01000001.1"/>
</dbReference>
<organism evidence="2 3">
    <name type="scientific">Streptomyces rapamycinicus (strain ATCC 29253 / DSM 41530 / NRRL 5491 / AYB-994)</name>
    <name type="common">Streptomyces hygroscopicus (strain ATCC 29253)</name>
    <dbReference type="NCBI Taxonomy" id="1343740"/>
    <lineage>
        <taxon>Bacteria</taxon>
        <taxon>Bacillati</taxon>
        <taxon>Actinomycetota</taxon>
        <taxon>Actinomycetes</taxon>
        <taxon>Kitasatosporales</taxon>
        <taxon>Streptomycetaceae</taxon>
        <taxon>Streptomyces</taxon>
        <taxon>Streptomyces violaceusniger group</taxon>
    </lineage>
</organism>
<name>A0A0A0NQD6_STRRN</name>
<reference evidence="2 3" key="1">
    <citation type="journal article" date="2018" name="J. Biol. Chem.">
        <title>Discovery of the actinoplanic acid pathway in Streptomyces rapamycinicus reveals a genetically conserved synergism with rapamycin.</title>
        <authorList>
            <person name="Mrak P."/>
            <person name="Krastel P."/>
            <person name="Pivk Lukancic P."/>
            <person name="Tao J."/>
            <person name="Pistorius D."/>
            <person name="Moore C.M."/>
        </authorList>
    </citation>
    <scope>NUCLEOTIDE SEQUENCE [LARGE SCALE GENOMIC DNA]</scope>
    <source>
        <strain evidence="2 3">NRRL 5491</strain>
    </source>
</reference>